<dbReference type="OrthoDB" id="785686at2759"/>
<protein>
    <submittedName>
        <fullName evidence="2">Uncharacterized protein</fullName>
    </submittedName>
</protein>
<gene>
    <name evidence="2" type="ORF">HPP92_026726</name>
</gene>
<dbReference type="EMBL" id="JADCNL010000083">
    <property type="protein sequence ID" value="KAG0450856.1"/>
    <property type="molecule type" value="Genomic_DNA"/>
</dbReference>
<comment type="caution">
    <text evidence="2">The sequence shown here is derived from an EMBL/GenBank/DDBJ whole genome shotgun (WGS) entry which is preliminary data.</text>
</comment>
<sequence>MKTSLQSRATLHKEGRRMSKVEFRYFLRLQYGLSNGHEGSGPPWEKEERSGQKKKTEKLRLWRRLYLRLEAEGGFPMESVREELR</sequence>
<dbReference type="AlphaFoldDB" id="A0A835PEV1"/>
<proteinExistence type="predicted"/>
<reference evidence="2 3" key="1">
    <citation type="journal article" date="2020" name="Nat. Food">
        <title>A phased Vanilla planifolia genome enables genetic improvement of flavour and production.</title>
        <authorList>
            <person name="Hasing T."/>
            <person name="Tang H."/>
            <person name="Brym M."/>
            <person name="Khazi F."/>
            <person name="Huang T."/>
            <person name="Chambers A.H."/>
        </authorList>
    </citation>
    <scope>NUCLEOTIDE SEQUENCE [LARGE SCALE GENOMIC DNA]</scope>
    <source>
        <tissue evidence="2">Leaf</tissue>
    </source>
</reference>
<feature type="region of interest" description="Disordered" evidence="1">
    <location>
        <begin position="34"/>
        <end position="55"/>
    </location>
</feature>
<dbReference type="Proteomes" id="UP000636800">
    <property type="component" value="Unassembled WGS sequence"/>
</dbReference>
<evidence type="ECO:0000313" key="2">
    <source>
        <dbReference type="EMBL" id="KAG0450856.1"/>
    </source>
</evidence>
<name>A0A835PEV1_VANPL</name>
<accession>A0A835PEV1</accession>
<keyword evidence="3" id="KW-1185">Reference proteome</keyword>
<organism evidence="2 3">
    <name type="scientific">Vanilla planifolia</name>
    <name type="common">Vanilla</name>
    <dbReference type="NCBI Taxonomy" id="51239"/>
    <lineage>
        <taxon>Eukaryota</taxon>
        <taxon>Viridiplantae</taxon>
        <taxon>Streptophyta</taxon>
        <taxon>Embryophyta</taxon>
        <taxon>Tracheophyta</taxon>
        <taxon>Spermatophyta</taxon>
        <taxon>Magnoliopsida</taxon>
        <taxon>Liliopsida</taxon>
        <taxon>Asparagales</taxon>
        <taxon>Orchidaceae</taxon>
        <taxon>Vanilloideae</taxon>
        <taxon>Vanilleae</taxon>
        <taxon>Vanilla</taxon>
    </lineage>
</organism>
<evidence type="ECO:0000313" key="3">
    <source>
        <dbReference type="Proteomes" id="UP000636800"/>
    </source>
</evidence>
<evidence type="ECO:0000256" key="1">
    <source>
        <dbReference type="SAM" id="MobiDB-lite"/>
    </source>
</evidence>